<dbReference type="Pfam" id="PF00953">
    <property type="entry name" value="Glycos_transf_4"/>
    <property type="match status" value="1"/>
</dbReference>
<dbReference type="PANTHER" id="PTHR10571:SF0">
    <property type="entry name" value="UDP-N-ACETYLGLUCOSAMINE--DOLICHYL-PHOSPHATE N-ACETYLGLUCOSAMINEPHOSPHOTRANSFERASE"/>
    <property type="match status" value="1"/>
</dbReference>
<keyword evidence="21" id="KW-1185">Reference proteome</keyword>
<evidence type="ECO:0000256" key="16">
    <source>
        <dbReference type="ARBA" id="ARBA00033238"/>
    </source>
</evidence>
<comment type="cofactor">
    <cofactor evidence="1">
        <name>Mg(2+)</name>
        <dbReference type="ChEBI" id="CHEBI:18420"/>
    </cofactor>
</comment>
<dbReference type="CDD" id="cd06855">
    <property type="entry name" value="GT_GPT_euk"/>
    <property type="match status" value="1"/>
</dbReference>
<feature type="transmembrane region" description="Helical" evidence="19">
    <location>
        <begin position="456"/>
        <end position="474"/>
    </location>
</feature>
<keyword evidence="7" id="KW-0328">Glycosyltransferase</keyword>
<evidence type="ECO:0000256" key="17">
    <source>
        <dbReference type="ARBA" id="ARBA00044717"/>
    </source>
</evidence>
<dbReference type="GO" id="GO:0006488">
    <property type="term" value="P:dolichol-linked oligosaccharide biosynthetic process"/>
    <property type="evidence" value="ECO:0007669"/>
    <property type="project" value="InterPro"/>
</dbReference>
<evidence type="ECO:0000256" key="13">
    <source>
        <dbReference type="ARBA" id="ARBA00022989"/>
    </source>
</evidence>
<feature type="transmembrane region" description="Helical" evidence="19">
    <location>
        <begin position="131"/>
        <end position="150"/>
    </location>
</feature>
<evidence type="ECO:0000256" key="3">
    <source>
        <dbReference type="ARBA" id="ARBA00004922"/>
    </source>
</evidence>
<evidence type="ECO:0000256" key="14">
    <source>
        <dbReference type="ARBA" id="ARBA00023136"/>
    </source>
</evidence>
<sequence>MSLGRIIKVSLLVLSIACITPNKPLQTLFAFACIGYVITASLIPKLMSSFIRIGLKGKDLSKPPPVEEIAESMGVVCAVTYLFLMFWLIPFIFFKYLVSFTSMSDDADMSNNYKDQYLALSNNHLFPHNKLAEYLSAVLCLQSTTLLGLFDDLFDIRWRHKFFLPAVASMPLLIVYYVDFSVTSIVVPSFVTNRLPGGEFLLESLNALIQTGNNIVTYVTGLSFRTLDTDYVLPTGSPKLLDLGVFYYVYMSAISIFSPNSINILAGINGLEVGQSIVLAFIFLINDFCYLFSTDISAAAYDSHLFSAIFLIPFVGTSLALFQYNWFPARVFVGDTYCYFSGMVFAIVGILGHFSKTLLIFLLPQIINFVYSAPQILGIVPCPRHRMPRFNIDDGLMYPSFGEVKTVSKLQKYFLAVLETFKLIKVERTTKATKFSNMTIINLCLVWFGPLREDKLCILLMTLQFLIGIIMIFVRHTLGPWLLGFDNLTWGVK</sequence>
<dbReference type="UniPathway" id="UPA00378"/>
<evidence type="ECO:0000256" key="10">
    <source>
        <dbReference type="ARBA" id="ARBA00022723"/>
    </source>
</evidence>
<proteinExistence type="inferred from homology"/>
<dbReference type="GO" id="GO:0005789">
    <property type="term" value="C:endoplasmic reticulum membrane"/>
    <property type="evidence" value="ECO:0007669"/>
    <property type="project" value="UniProtKB-SubCell"/>
</dbReference>
<feature type="transmembrane region" description="Helical" evidence="19">
    <location>
        <begin position="72"/>
        <end position="94"/>
    </location>
</feature>
<evidence type="ECO:0000256" key="15">
    <source>
        <dbReference type="ARBA" id="ARBA00029567"/>
    </source>
</evidence>
<feature type="transmembrane region" description="Helical" evidence="19">
    <location>
        <begin position="273"/>
        <end position="293"/>
    </location>
</feature>
<dbReference type="EC" id="2.7.8.15" evidence="5"/>
<feature type="transmembrane region" description="Helical" evidence="19">
    <location>
        <begin position="245"/>
        <end position="266"/>
    </location>
</feature>
<dbReference type="OrthoDB" id="10262326at2759"/>
<evidence type="ECO:0000256" key="8">
    <source>
        <dbReference type="ARBA" id="ARBA00022679"/>
    </source>
</evidence>
<feature type="transmembrane region" description="Helical" evidence="19">
    <location>
        <begin position="360"/>
        <end position="380"/>
    </location>
</feature>
<accession>A0A0V1PSY3</accession>
<dbReference type="GO" id="GO:0003975">
    <property type="term" value="F:UDP-N-acetylglucosamine-dolichyl-phosphate N-acetylglucosaminephosphotransferase activity"/>
    <property type="evidence" value="ECO:0007669"/>
    <property type="project" value="UniProtKB-EC"/>
</dbReference>
<keyword evidence="9 19" id="KW-0812">Transmembrane</keyword>
<comment type="catalytic activity">
    <reaction evidence="18">
        <text>a di-trans,poly-cis-dolichyl phosphate + UDP-N-acetyl-alpha-D-glucosamine = an N-acetyl-alpha-D-glucosaminyl-diphospho-di-trans,poly-cis-dolichol + UMP</text>
        <dbReference type="Rhea" id="RHEA:13289"/>
        <dbReference type="Rhea" id="RHEA-COMP:19498"/>
        <dbReference type="Rhea" id="RHEA-COMP:19507"/>
        <dbReference type="ChEBI" id="CHEBI:57683"/>
        <dbReference type="ChEBI" id="CHEBI:57705"/>
        <dbReference type="ChEBI" id="CHEBI:57865"/>
        <dbReference type="ChEBI" id="CHEBI:58427"/>
        <dbReference type="EC" id="2.7.8.15"/>
    </reaction>
    <physiologicalReaction direction="left-to-right" evidence="18">
        <dbReference type="Rhea" id="RHEA:13290"/>
    </physiologicalReaction>
</comment>
<keyword evidence="14 19" id="KW-0472">Membrane</keyword>
<evidence type="ECO:0000256" key="2">
    <source>
        <dbReference type="ARBA" id="ARBA00004477"/>
    </source>
</evidence>
<comment type="function">
    <text evidence="17">UDP-N-acetylglucosamine--dolichyl-phosphate N-acetylglucosaminephosphotransferase that operates in the biosynthetic pathway of dolichol-linked oligosaccharides, the glycan precursors employed in protein asparagine (N)-glycosylation. The assembly of dolichol-linked oligosaccharides begins on the cytosolic side of the endoplasmic reticulum membrane and finishes in its lumen. The sequential addition of sugars to dolichol pyrophosphate produces dolichol-linked oligosaccharides containing fourteen sugars, including two GlcNAcs, nine mannoses and three glucoses. Once assembled, the oligosaccharide is transferred from the lipid to nascent proteins by oligosaccharyltransferases. Catalyzes the initial step of dolichol-linked oligosaccharide biosynthesis, transfering GlcNAc-1-P from cytosolic UDP-GlcNAc onto the carrier lipid dolichyl phosphate (P-dolichol), yielding GlcNAc-P-P-dolichol embedded in the cytoplasmic leaflet of the endoplasmic reticulum membrane.</text>
</comment>
<evidence type="ECO:0000256" key="6">
    <source>
        <dbReference type="ARBA" id="ARBA00017659"/>
    </source>
</evidence>
<dbReference type="EMBL" id="LMYN01000152">
    <property type="protein sequence ID" value="KRZ99338.1"/>
    <property type="molecule type" value="Genomic_DNA"/>
</dbReference>
<evidence type="ECO:0000256" key="4">
    <source>
        <dbReference type="ARBA" id="ARBA00009317"/>
    </source>
</evidence>
<evidence type="ECO:0000313" key="20">
    <source>
        <dbReference type="EMBL" id="KRZ99338.1"/>
    </source>
</evidence>
<evidence type="ECO:0000256" key="9">
    <source>
        <dbReference type="ARBA" id="ARBA00022692"/>
    </source>
</evidence>
<dbReference type="RefSeq" id="XP_015465441.1">
    <property type="nucleotide sequence ID" value="XM_015613740.1"/>
</dbReference>
<keyword evidence="13 19" id="KW-1133">Transmembrane helix</keyword>
<protein>
    <recommendedName>
        <fullName evidence="6">UDP-N-acetylglucosamine--dolichyl-phosphate N-acetylglucosaminephosphotransferase</fullName>
        <ecNumber evidence="5">2.7.8.15</ecNumber>
    </recommendedName>
    <alternativeName>
        <fullName evidence="15">GlcNAc-1-P transferase</fullName>
    </alternativeName>
    <alternativeName>
        <fullName evidence="16">N-acetylglucosamine-1-phosphate transferase</fullName>
    </alternativeName>
</protein>
<evidence type="ECO:0000256" key="11">
    <source>
        <dbReference type="ARBA" id="ARBA00022824"/>
    </source>
</evidence>
<gene>
    <name evidence="20" type="ORF">AC631_04911</name>
</gene>
<evidence type="ECO:0000256" key="18">
    <source>
        <dbReference type="ARBA" id="ARBA00045078"/>
    </source>
</evidence>
<feature type="transmembrane region" description="Helical" evidence="19">
    <location>
        <begin position="305"/>
        <end position="324"/>
    </location>
</feature>
<comment type="pathway">
    <text evidence="3">Protein modification; protein glycosylation.</text>
</comment>
<evidence type="ECO:0000256" key="7">
    <source>
        <dbReference type="ARBA" id="ARBA00022676"/>
    </source>
</evidence>
<comment type="subcellular location">
    <subcellularLocation>
        <location evidence="2">Endoplasmic reticulum membrane</location>
        <topology evidence="2">Multi-pass membrane protein</topology>
    </subcellularLocation>
</comment>
<dbReference type="GO" id="GO:0016757">
    <property type="term" value="F:glycosyltransferase activity"/>
    <property type="evidence" value="ECO:0007669"/>
    <property type="project" value="UniProtKB-KW"/>
</dbReference>
<keyword evidence="11" id="KW-0256">Endoplasmic reticulum</keyword>
<comment type="caution">
    <text evidence="20">The sequence shown here is derived from an EMBL/GenBank/DDBJ whole genome shotgun (WGS) entry which is preliminary data.</text>
</comment>
<dbReference type="PANTHER" id="PTHR10571">
    <property type="entry name" value="UDP-N-ACETYLGLUCOSAMINE--DOLICHYL-PHOSPHATE N-ACETYLGLUCOSAMINEPHOSPHOTRANSFERASE"/>
    <property type="match status" value="1"/>
</dbReference>
<evidence type="ECO:0000256" key="19">
    <source>
        <dbReference type="SAM" id="Phobius"/>
    </source>
</evidence>
<keyword evidence="8" id="KW-0808">Transferase</keyword>
<dbReference type="GO" id="GO:0046872">
    <property type="term" value="F:metal ion binding"/>
    <property type="evidence" value="ECO:0007669"/>
    <property type="project" value="UniProtKB-KW"/>
</dbReference>
<keyword evidence="12" id="KW-0460">Magnesium</keyword>
<evidence type="ECO:0000313" key="21">
    <source>
        <dbReference type="Proteomes" id="UP000054251"/>
    </source>
</evidence>
<dbReference type="Proteomes" id="UP000054251">
    <property type="component" value="Unassembled WGS sequence"/>
</dbReference>
<comment type="similarity">
    <text evidence="4">Belongs to the glycosyltransferase 4 family.</text>
</comment>
<dbReference type="InterPro" id="IPR033895">
    <property type="entry name" value="GPT"/>
</dbReference>
<feature type="transmembrane region" description="Helical" evidence="19">
    <location>
        <begin position="336"/>
        <end position="354"/>
    </location>
</feature>
<feature type="transmembrane region" description="Helical" evidence="19">
    <location>
        <begin position="162"/>
        <end position="187"/>
    </location>
</feature>
<keyword evidence="10" id="KW-0479">Metal-binding</keyword>
<evidence type="ECO:0000256" key="12">
    <source>
        <dbReference type="ARBA" id="ARBA00022842"/>
    </source>
</evidence>
<dbReference type="GeneID" id="26841920"/>
<reference evidence="20 21" key="1">
    <citation type="submission" date="2015-11" db="EMBL/GenBank/DDBJ databases">
        <title>The genome of Debaryomyces fabryi.</title>
        <authorList>
            <person name="Tafer H."/>
            <person name="Lopandic K."/>
        </authorList>
    </citation>
    <scope>NUCLEOTIDE SEQUENCE [LARGE SCALE GENOMIC DNA]</scope>
    <source>
        <strain evidence="20 21">CBS 789</strain>
    </source>
</reference>
<feature type="transmembrane region" description="Helical" evidence="19">
    <location>
        <begin position="28"/>
        <end position="51"/>
    </location>
</feature>
<evidence type="ECO:0000256" key="5">
    <source>
        <dbReference type="ARBA" id="ARBA00013225"/>
    </source>
</evidence>
<evidence type="ECO:0000256" key="1">
    <source>
        <dbReference type="ARBA" id="ARBA00001946"/>
    </source>
</evidence>
<dbReference type="InterPro" id="IPR000715">
    <property type="entry name" value="Glycosyl_transferase_4"/>
</dbReference>
<dbReference type="AlphaFoldDB" id="A0A0V1PSY3"/>
<organism evidence="20 21">
    <name type="scientific">Debaryomyces fabryi</name>
    <dbReference type="NCBI Taxonomy" id="58627"/>
    <lineage>
        <taxon>Eukaryota</taxon>
        <taxon>Fungi</taxon>
        <taxon>Dikarya</taxon>
        <taxon>Ascomycota</taxon>
        <taxon>Saccharomycotina</taxon>
        <taxon>Pichiomycetes</taxon>
        <taxon>Debaryomycetaceae</taxon>
        <taxon>Debaryomyces</taxon>
    </lineage>
</organism>
<name>A0A0V1PSY3_9ASCO</name>